<dbReference type="Proteomes" id="UP000000784">
    <property type="component" value="Chromosome"/>
</dbReference>
<sequence length="139" mass="15281">MFAAVVGSCVMNGADRESRVSAAQAEREAAEAAKSPEQKAAEASVKAQRDREMNIVLSGAKLLKQSMKKPETFELKSAILVDGKTVCYEYEARNSFNDRAREFYVLSLTDKATGSDASVWNKRCADKQGTDYTSVRVML</sequence>
<protein>
    <submittedName>
        <fullName evidence="2">Uncharacterized protein</fullName>
    </submittedName>
</protein>
<dbReference type="HOGENOM" id="CLU_1841853_0_0_4"/>
<reference evidence="3" key="2">
    <citation type="submission" date="2007-11" db="EMBL/GenBank/DDBJ databases">
        <title>Complete sequence of Delftia acidovorans DSM 14801 / SPH-1.</title>
        <authorList>
            <person name="Copeland A."/>
            <person name="Lucas S."/>
            <person name="Lapidus A."/>
            <person name="Barry K."/>
            <person name="Glavina del Rio T."/>
            <person name="Dalin E."/>
            <person name="Tice H."/>
            <person name="Pitluck S."/>
            <person name="Lowry S."/>
            <person name="Clum A."/>
            <person name="Schmutz J."/>
            <person name="Larimer F."/>
            <person name="Land M."/>
            <person name="Hauser L."/>
            <person name="Kyrpides N."/>
            <person name="Kim E."/>
            <person name="Schleheck D."/>
            <person name="Richardson P."/>
        </authorList>
    </citation>
    <scope>NUCLEOTIDE SEQUENCE [LARGE SCALE GENOMIC DNA]</scope>
    <source>
        <strain evidence="3">DSM 14801 / SPH-1</strain>
    </source>
</reference>
<keyword evidence="3" id="KW-1185">Reference proteome</keyword>
<evidence type="ECO:0000313" key="3">
    <source>
        <dbReference type="Proteomes" id="UP000000784"/>
    </source>
</evidence>
<dbReference type="AlphaFoldDB" id="A9BYC3"/>
<feature type="region of interest" description="Disordered" evidence="1">
    <location>
        <begin position="15"/>
        <end position="46"/>
    </location>
</feature>
<accession>A9BYC3</accession>
<reference evidence="2 3" key="1">
    <citation type="journal article" date="2004" name="Appl. Environ. Microbiol.">
        <title>Mineralization of individual congeners of linear alkylbenzenesulfonate by defined pairs of heterotrophic bacteria.</title>
        <authorList>
            <person name="Schleheck D."/>
            <person name="Knepper T.P."/>
            <person name="Fischer K."/>
            <person name="Cook A.M."/>
        </authorList>
    </citation>
    <scope>NUCLEOTIDE SEQUENCE [LARGE SCALE GENOMIC DNA]</scope>
    <source>
        <strain evidence="3">DSM 14801 / SPH-1</strain>
    </source>
</reference>
<feature type="compositionally biased region" description="Basic and acidic residues" evidence="1">
    <location>
        <begin position="15"/>
        <end position="40"/>
    </location>
</feature>
<name>A9BYC3_DELAS</name>
<gene>
    <name evidence="2" type="ordered locus">Daci_1618</name>
</gene>
<evidence type="ECO:0000256" key="1">
    <source>
        <dbReference type="SAM" id="MobiDB-lite"/>
    </source>
</evidence>
<dbReference type="KEGG" id="dac:Daci_1618"/>
<dbReference type="EMBL" id="CP000884">
    <property type="protein sequence ID" value="ABX34262.1"/>
    <property type="molecule type" value="Genomic_DNA"/>
</dbReference>
<organism evidence="2 3">
    <name type="scientific">Delftia acidovorans (strain DSM 14801 / SPH-1)</name>
    <dbReference type="NCBI Taxonomy" id="398578"/>
    <lineage>
        <taxon>Bacteria</taxon>
        <taxon>Pseudomonadati</taxon>
        <taxon>Pseudomonadota</taxon>
        <taxon>Betaproteobacteria</taxon>
        <taxon>Burkholderiales</taxon>
        <taxon>Comamonadaceae</taxon>
        <taxon>Delftia</taxon>
    </lineage>
</organism>
<proteinExistence type="predicted"/>
<evidence type="ECO:0000313" key="2">
    <source>
        <dbReference type="EMBL" id="ABX34262.1"/>
    </source>
</evidence>